<organism evidence="2 3">
    <name type="scientific">Polysphondylium violaceum</name>
    <dbReference type="NCBI Taxonomy" id="133409"/>
    <lineage>
        <taxon>Eukaryota</taxon>
        <taxon>Amoebozoa</taxon>
        <taxon>Evosea</taxon>
        <taxon>Eumycetozoa</taxon>
        <taxon>Dictyostelia</taxon>
        <taxon>Dictyosteliales</taxon>
        <taxon>Dictyosteliaceae</taxon>
        <taxon>Polysphondylium</taxon>
    </lineage>
</organism>
<protein>
    <recommendedName>
        <fullName evidence="4">FNIP repeat-containing protein</fullName>
    </recommendedName>
</protein>
<dbReference type="InterPro" id="IPR008615">
    <property type="entry name" value="FNIP"/>
</dbReference>
<sequence length="537" mass="60808">MDLLFYNVYRNVCLRKVIRNYVIGDKEIIVSVNYLERNFNYLKHIDGDGGGGGSRGKHISVVLNNANINSFKKLPAHIQNIVTKVYLHCNTSVSFIPQSVNTVIIHKDTVIRNVGDIPHHVTHLEFREMNRVPFKIDNVKFIPNEVVTLKGALSFNNPQEYKNFSHKLASIELYIKQGMLTDTSTLPPSVRECTISGTLKSINMSTLSPKFAYTLKLVEEDPPNTQPLFRPLLPNSGNLYIKTLDLTQFDFYHSLKAGDLPDGIEVLIMYYTFQLAPGVIPSSVTDLSLHQYNLFLDVDILPNKLERLYMLRYNQCLLPRALPSTLTELNLHSYNQPIYNNVLPNRLKKLTLVSYQKEFRFVGLLPSLTFLKCRYSKSTPPQIGSFPNNKSLHTLYLLDYVDLHPKVLPDSIKDLSIVISCTPNSIINIPDSVEKLRISSPTSSTSPSDITIDLNNQIKLPPNLTHLTLGYNIKSIHADFLPNTLVRLTVESTTTFSIIPNSQSVYIPPSVKYFSIFNYPSFPLPPTLTLILNNILD</sequence>
<reference evidence="2" key="1">
    <citation type="submission" date="2020-01" db="EMBL/GenBank/DDBJ databases">
        <title>Development of genomics and gene disruption for Polysphondylium violaceum indicates a role for the polyketide synthase stlB in stalk morphogenesis.</title>
        <authorList>
            <person name="Narita B."/>
            <person name="Kawabe Y."/>
            <person name="Kin K."/>
            <person name="Saito T."/>
            <person name="Gibbs R."/>
            <person name="Kuspa A."/>
            <person name="Muzny D."/>
            <person name="Queller D."/>
            <person name="Richards S."/>
            <person name="Strassman J."/>
            <person name="Sucgang R."/>
            <person name="Worley K."/>
            <person name="Schaap P."/>
        </authorList>
    </citation>
    <scope>NUCLEOTIDE SEQUENCE</scope>
    <source>
        <strain evidence="2">QSvi11</strain>
    </source>
</reference>
<gene>
    <name evidence="2" type="ORF">CYY_005566</name>
</gene>
<dbReference type="Proteomes" id="UP000695562">
    <property type="component" value="Unassembled WGS sequence"/>
</dbReference>
<proteinExistence type="predicted"/>
<dbReference type="InterPro" id="IPR051251">
    <property type="entry name" value="STK_FNIP-Repeat"/>
</dbReference>
<evidence type="ECO:0000256" key="1">
    <source>
        <dbReference type="ARBA" id="ARBA00022737"/>
    </source>
</evidence>
<dbReference type="OrthoDB" id="10290201at2759"/>
<dbReference type="PANTHER" id="PTHR32134">
    <property type="entry name" value="FNIP REPEAT-CONTAINING PROTEIN"/>
    <property type="match status" value="1"/>
</dbReference>
<comment type="caution">
    <text evidence="2">The sequence shown here is derived from an EMBL/GenBank/DDBJ whole genome shotgun (WGS) entry which is preliminary data.</text>
</comment>
<evidence type="ECO:0000313" key="2">
    <source>
        <dbReference type="EMBL" id="KAF2073125.1"/>
    </source>
</evidence>
<keyword evidence="3" id="KW-1185">Reference proteome</keyword>
<dbReference type="AlphaFoldDB" id="A0A8J4UYM2"/>
<accession>A0A8J4UYM2</accession>
<dbReference type="PANTHER" id="PTHR32134:SF92">
    <property type="entry name" value="FNIP REPEAT-CONTAINING PROTEIN"/>
    <property type="match status" value="1"/>
</dbReference>
<name>A0A8J4UYM2_9MYCE</name>
<evidence type="ECO:0000313" key="3">
    <source>
        <dbReference type="Proteomes" id="UP000695562"/>
    </source>
</evidence>
<dbReference type="SUPFAM" id="SSF52058">
    <property type="entry name" value="L domain-like"/>
    <property type="match status" value="1"/>
</dbReference>
<dbReference type="EMBL" id="AJWJ01000225">
    <property type="protein sequence ID" value="KAF2073125.1"/>
    <property type="molecule type" value="Genomic_DNA"/>
</dbReference>
<dbReference type="Pfam" id="PF05725">
    <property type="entry name" value="FNIP"/>
    <property type="match status" value="4"/>
</dbReference>
<evidence type="ECO:0008006" key="4">
    <source>
        <dbReference type="Google" id="ProtNLM"/>
    </source>
</evidence>
<keyword evidence="1" id="KW-0677">Repeat</keyword>